<sequence length="64" mass="7186">MARIAYDLKGAAETSSLSVREIQYSIDEGSLIAHYGGRQNTKPLIHHEDLSEYIKRLPTTRRAG</sequence>
<proteinExistence type="predicted"/>
<dbReference type="RefSeq" id="WP_157423081.1">
    <property type="nucleotide sequence ID" value="NZ_BAAANI010000006.1"/>
</dbReference>
<name>A0ABV5SMB9_9MICO</name>
<gene>
    <name evidence="1" type="ORF">ACFFQV_04180</name>
</gene>
<evidence type="ECO:0000313" key="2">
    <source>
        <dbReference type="Proteomes" id="UP001589667"/>
    </source>
</evidence>
<keyword evidence="2" id="KW-1185">Reference proteome</keyword>
<dbReference type="Proteomes" id="UP001589667">
    <property type="component" value="Unassembled WGS sequence"/>
</dbReference>
<accession>A0ABV5SMB9</accession>
<organism evidence="1 2">
    <name type="scientific">Agromyces lapidis</name>
    <dbReference type="NCBI Taxonomy" id="279574"/>
    <lineage>
        <taxon>Bacteria</taxon>
        <taxon>Bacillati</taxon>
        <taxon>Actinomycetota</taxon>
        <taxon>Actinomycetes</taxon>
        <taxon>Micrococcales</taxon>
        <taxon>Microbacteriaceae</taxon>
        <taxon>Agromyces</taxon>
    </lineage>
</organism>
<reference evidence="1 2" key="1">
    <citation type="submission" date="2024-09" db="EMBL/GenBank/DDBJ databases">
        <authorList>
            <person name="Sun Q."/>
            <person name="Mori K."/>
        </authorList>
    </citation>
    <scope>NUCLEOTIDE SEQUENCE [LARGE SCALE GENOMIC DNA]</scope>
    <source>
        <strain evidence="1 2">JCM 14321</strain>
    </source>
</reference>
<comment type="caution">
    <text evidence="1">The sequence shown here is derived from an EMBL/GenBank/DDBJ whole genome shotgun (WGS) entry which is preliminary data.</text>
</comment>
<evidence type="ECO:0000313" key="1">
    <source>
        <dbReference type="EMBL" id="MFB9641486.1"/>
    </source>
</evidence>
<protein>
    <recommendedName>
        <fullName evidence="3">DNA-binding protein</fullName>
    </recommendedName>
</protein>
<evidence type="ECO:0008006" key="3">
    <source>
        <dbReference type="Google" id="ProtNLM"/>
    </source>
</evidence>
<dbReference type="EMBL" id="JBHMBL010000001">
    <property type="protein sequence ID" value="MFB9641486.1"/>
    <property type="molecule type" value="Genomic_DNA"/>
</dbReference>